<organism evidence="1 2">
    <name type="scientific">Desmophyllum pertusum</name>
    <dbReference type="NCBI Taxonomy" id="174260"/>
    <lineage>
        <taxon>Eukaryota</taxon>
        <taxon>Metazoa</taxon>
        <taxon>Cnidaria</taxon>
        <taxon>Anthozoa</taxon>
        <taxon>Hexacorallia</taxon>
        <taxon>Scleractinia</taxon>
        <taxon>Caryophylliina</taxon>
        <taxon>Caryophylliidae</taxon>
        <taxon>Desmophyllum</taxon>
    </lineage>
</organism>
<gene>
    <name evidence="1" type="ORF">OS493_032932</name>
</gene>
<dbReference type="AlphaFoldDB" id="A0A9W9YM77"/>
<dbReference type="EMBL" id="MU827343">
    <property type="protein sequence ID" value="KAJ7352993.1"/>
    <property type="molecule type" value="Genomic_DNA"/>
</dbReference>
<keyword evidence="2" id="KW-1185">Reference proteome</keyword>
<comment type="caution">
    <text evidence="1">The sequence shown here is derived from an EMBL/GenBank/DDBJ whole genome shotgun (WGS) entry which is preliminary data.</text>
</comment>
<dbReference type="Proteomes" id="UP001163046">
    <property type="component" value="Unassembled WGS sequence"/>
</dbReference>
<evidence type="ECO:0000313" key="2">
    <source>
        <dbReference type="Proteomes" id="UP001163046"/>
    </source>
</evidence>
<dbReference type="OrthoDB" id="5979802at2759"/>
<reference evidence="1" key="1">
    <citation type="submission" date="2023-01" db="EMBL/GenBank/DDBJ databases">
        <title>Genome assembly of the deep-sea coral Lophelia pertusa.</title>
        <authorList>
            <person name="Herrera S."/>
            <person name="Cordes E."/>
        </authorList>
    </citation>
    <scope>NUCLEOTIDE SEQUENCE</scope>
    <source>
        <strain evidence="1">USNM1676648</strain>
        <tissue evidence="1">Polyp</tissue>
    </source>
</reference>
<protein>
    <submittedName>
        <fullName evidence="1">Uncharacterized protein</fullName>
    </submittedName>
</protein>
<accession>A0A9W9YM77</accession>
<evidence type="ECO:0000313" key="1">
    <source>
        <dbReference type="EMBL" id="KAJ7352993.1"/>
    </source>
</evidence>
<proteinExistence type="predicted"/>
<sequence>MYINWIKINTSPVCFGARDNSYGVFTIPKAGHVFTFKLAHRSGYVNCDAATQYQSNWGCIANLAVFITDDQQQRILPTDNASFHGHSTPCLHNIVYNLPGFTTDSPELRFNNFSSPLAVSKGEKFQIWYTEDLKDCYENDNYGQTCADMYGLYL</sequence>
<name>A0A9W9YM77_9CNID</name>